<keyword evidence="11 18" id="KW-0812">Transmembrane</keyword>
<proteinExistence type="inferred from homology"/>
<reference evidence="21" key="1">
    <citation type="submission" date="2014-05" db="EMBL/GenBank/DDBJ databases">
        <authorList>
            <person name="Kube M."/>
        </authorList>
    </citation>
    <scope>NUCLEOTIDE SEQUENCE [LARGE SCALE GENOMIC DNA]</scope>
</reference>
<dbReference type="InParanoid" id="A0A061A949"/>
<dbReference type="GO" id="GO:0005886">
    <property type="term" value="C:plasma membrane"/>
    <property type="evidence" value="ECO:0007669"/>
    <property type="project" value="UniProtKB-SubCell"/>
</dbReference>
<evidence type="ECO:0000313" key="20">
    <source>
        <dbReference type="EMBL" id="CDR30415.1"/>
    </source>
</evidence>
<feature type="transmembrane region" description="Helical" evidence="19">
    <location>
        <begin position="59"/>
        <end position="79"/>
    </location>
</feature>
<feature type="transmembrane region" description="Helical" evidence="19">
    <location>
        <begin position="30"/>
        <end position="47"/>
    </location>
</feature>
<keyword evidence="14" id="KW-0443">Lipid metabolism</keyword>
<dbReference type="AlphaFoldDB" id="A0A061A949"/>
<sequence>MRKRIITGLILAALLIPITVLNHPLWMFNIFQFVMILFVIMGSIEMLNMYEKEKPIKIAVKIIIIILALLTYMNIGGLIEPLNPITLPGLNLITLTLNPIVIIALVTIILLSLLVFIDDFSGADVGKALTIINYVGLGAASVTILRFLGVRFIVYVAIISVFTDVFAYFFGMKFGKHKMAPRISPKKSWEGAIAGTFFGTLSASLFALFYGVIFQSNGFLGDVFNPLDYRTIFDNFTTLSNQPLHIQALIIVPITLIGSVGAQVGDLVASKFKRTYHIKDFGNIFPGHGGVLDRFDSILFIGLIFLSIFIVITQFYPLV</sequence>
<evidence type="ECO:0000256" key="13">
    <source>
        <dbReference type="ARBA" id="ARBA00022989"/>
    </source>
</evidence>
<evidence type="ECO:0000256" key="12">
    <source>
        <dbReference type="ARBA" id="ARBA00022695"/>
    </source>
</evidence>
<accession>A0A061A949</accession>
<evidence type="ECO:0000256" key="10">
    <source>
        <dbReference type="ARBA" id="ARBA00022679"/>
    </source>
</evidence>
<dbReference type="OrthoDB" id="9799199at2"/>
<evidence type="ECO:0000256" key="1">
    <source>
        <dbReference type="ARBA" id="ARBA00001698"/>
    </source>
</evidence>
<feature type="transmembrane region" description="Helical" evidence="19">
    <location>
        <begin position="298"/>
        <end position="316"/>
    </location>
</feature>
<keyword evidence="12 18" id="KW-0548">Nucleotidyltransferase</keyword>
<keyword evidence="13 19" id="KW-1133">Transmembrane helix</keyword>
<dbReference type="Proteomes" id="UP000032434">
    <property type="component" value="Chromosome 1"/>
</dbReference>
<feature type="transmembrane region" description="Helical" evidence="19">
    <location>
        <begin position="129"/>
        <end position="147"/>
    </location>
</feature>
<comment type="pathway">
    <text evidence="3 18">Phospholipid metabolism; CDP-diacylglycerol biosynthesis; CDP-diacylglycerol from sn-glycerol 3-phosphate: step 3/3.</text>
</comment>
<keyword evidence="15 19" id="KW-0472">Membrane</keyword>
<evidence type="ECO:0000256" key="17">
    <source>
        <dbReference type="ARBA" id="ARBA00023264"/>
    </source>
</evidence>
<keyword evidence="8" id="KW-1003">Cell membrane</keyword>
<dbReference type="FunCoup" id="A0A061A949">
    <property type="interactions" value="313"/>
</dbReference>
<dbReference type="STRING" id="35623.Aocu_03420"/>
<evidence type="ECO:0000256" key="19">
    <source>
        <dbReference type="SAM" id="Phobius"/>
    </source>
</evidence>
<dbReference type="GO" id="GO:0016024">
    <property type="term" value="P:CDP-diacylglycerol biosynthetic process"/>
    <property type="evidence" value="ECO:0007669"/>
    <property type="project" value="UniProtKB-UniPathway"/>
</dbReference>
<evidence type="ECO:0000256" key="7">
    <source>
        <dbReference type="ARBA" id="ARBA00019373"/>
    </source>
</evidence>
<evidence type="ECO:0000256" key="16">
    <source>
        <dbReference type="ARBA" id="ARBA00023209"/>
    </source>
</evidence>
<evidence type="ECO:0000256" key="3">
    <source>
        <dbReference type="ARBA" id="ARBA00005119"/>
    </source>
</evidence>
<feature type="transmembrane region" description="Helical" evidence="19">
    <location>
        <begin position="153"/>
        <end position="171"/>
    </location>
</feature>
<comment type="similarity">
    <text evidence="5 18">Belongs to the CDS family.</text>
</comment>
<evidence type="ECO:0000256" key="9">
    <source>
        <dbReference type="ARBA" id="ARBA00022516"/>
    </source>
</evidence>
<dbReference type="Pfam" id="PF01148">
    <property type="entry name" value="CTP_transf_1"/>
    <property type="match status" value="1"/>
</dbReference>
<feature type="transmembrane region" description="Helical" evidence="19">
    <location>
        <begin position="246"/>
        <end position="269"/>
    </location>
</feature>
<dbReference type="PANTHER" id="PTHR46382">
    <property type="entry name" value="PHOSPHATIDATE CYTIDYLYLTRANSFERASE"/>
    <property type="match status" value="1"/>
</dbReference>
<evidence type="ECO:0000256" key="5">
    <source>
        <dbReference type="ARBA" id="ARBA00010185"/>
    </source>
</evidence>
<dbReference type="PANTHER" id="PTHR46382:SF1">
    <property type="entry name" value="PHOSPHATIDATE CYTIDYLYLTRANSFERASE"/>
    <property type="match status" value="1"/>
</dbReference>
<keyword evidence="21" id="KW-1185">Reference proteome</keyword>
<keyword evidence="9" id="KW-0444">Lipid biosynthesis</keyword>
<keyword evidence="10 18" id="KW-0808">Transferase</keyword>
<feature type="transmembrane region" description="Helical" evidence="19">
    <location>
        <begin position="192"/>
        <end position="213"/>
    </location>
</feature>
<dbReference type="PROSITE" id="PS01315">
    <property type="entry name" value="CDS"/>
    <property type="match status" value="1"/>
</dbReference>
<dbReference type="EMBL" id="LK028559">
    <property type="protein sequence ID" value="CDR30415.1"/>
    <property type="molecule type" value="Genomic_DNA"/>
</dbReference>
<dbReference type="EC" id="2.7.7.41" evidence="6 18"/>
<keyword evidence="17" id="KW-1208">Phospholipid metabolism</keyword>
<feature type="transmembrane region" description="Helical" evidence="19">
    <location>
        <begin position="99"/>
        <end position="117"/>
    </location>
</feature>
<evidence type="ECO:0000256" key="2">
    <source>
        <dbReference type="ARBA" id="ARBA00004651"/>
    </source>
</evidence>
<evidence type="ECO:0000256" key="11">
    <source>
        <dbReference type="ARBA" id="ARBA00022692"/>
    </source>
</evidence>
<name>A0A061A949_9MOLU</name>
<dbReference type="UniPathway" id="UPA00557">
    <property type="reaction ID" value="UER00614"/>
</dbReference>
<keyword evidence="16" id="KW-0594">Phospholipid biosynthesis</keyword>
<comment type="pathway">
    <text evidence="4">Lipid metabolism.</text>
</comment>
<evidence type="ECO:0000256" key="6">
    <source>
        <dbReference type="ARBA" id="ARBA00012487"/>
    </source>
</evidence>
<dbReference type="PATRIC" id="fig|35623.3.peg.342"/>
<dbReference type="HOGENOM" id="CLU_037294_2_2_14"/>
<evidence type="ECO:0000256" key="18">
    <source>
        <dbReference type="RuleBase" id="RU003938"/>
    </source>
</evidence>
<organism evidence="20 21">
    <name type="scientific">Acholeplasma oculi</name>
    <dbReference type="NCBI Taxonomy" id="35623"/>
    <lineage>
        <taxon>Bacteria</taxon>
        <taxon>Bacillati</taxon>
        <taxon>Mycoplasmatota</taxon>
        <taxon>Mollicutes</taxon>
        <taxon>Acholeplasmatales</taxon>
        <taxon>Acholeplasmataceae</taxon>
        <taxon>Acholeplasma</taxon>
    </lineage>
</organism>
<protein>
    <recommendedName>
        <fullName evidence="7 18">Phosphatidate cytidylyltransferase</fullName>
        <ecNumber evidence="6 18">2.7.7.41</ecNumber>
    </recommendedName>
</protein>
<dbReference type="KEGG" id="aoc:Aocu_03420"/>
<comment type="subcellular location">
    <subcellularLocation>
        <location evidence="2">Cell membrane</location>
        <topology evidence="2">Multi-pass membrane protein</topology>
    </subcellularLocation>
</comment>
<evidence type="ECO:0000313" key="21">
    <source>
        <dbReference type="Proteomes" id="UP000032434"/>
    </source>
</evidence>
<comment type="catalytic activity">
    <reaction evidence="1 18">
        <text>a 1,2-diacyl-sn-glycero-3-phosphate + CTP + H(+) = a CDP-1,2-diacyl-sn-glycerol + diphosphate</text>
        <dbReference type="Rhea" id="RHEA:16229"/>
        <dbReference type="ChEBI" id="CHEBI:15378"/>
        <dbReference type="ChEBI" id="CHEBI:33019"/>
        <dbReference type="ChEBI" id="CHEBI:37563"/>
        <dbReference type="ChEBI" id="CHEBI:58332"/>
        <dbReference type="ChEBI" id="CHEBI:58608"/>
        <dbReference type="EC" id="2.7.7.41"/>
    </reaction>
</comment>
<evidence type="ECO:0000256" key="8">
    <source>
        <dbReference type="ARBA" id="ARBA00022475"/>
    </source>
</evidence>
<evidence type="ECO:0000256" key="4">
    <source>
        <dbReference type="ARBA" id="ARBA00005189"/>
    </source>
</evidence>
<dbReference type="RefSeq" id="WP_045748969.1">
    <property type="nucleotide sequence ID" value="NZ_FUZK01000002.1"/>
</dbReference>
<dbReference type="GO" id="GO:0004605">
    <property type="term" value="F:phosphatidate cytidylyltransferase activity"/>
    <property type="evidence" value="ECO:0007669"/>
    <property type="project" value="UniProtKB-EC"/>
</dbReference>
<gene>
    <name evidence="20" type="primary">cdsA</name>
    <name evidence="20" type="ORF">Aocu_03420</name>
</gene>
<evidence type="ECO:0000256" key="14">
    <source>
        <dbReference type="ARBA" id="ARBA00023098"/>
    </source>
</evidence>
<dbReference type="InterPro" id="IPR000374">
    <property type="entry name" value="PC_trans"/>
</dbReference>
<evidence type="ECO:0000256" key="15">
    <source>
        <dbReference type="ARBA" id="ARBA00023136"/>
    </source>
</evidence>